<evidence type="ECO:0000256" key="2">
    <source>
        <dbReference type="ARBA" id="ARBA00005983"/>
    </source>
</evidence>
<keyword evidence="11" id="KW-1185">Reference proteome</keyword>
<evidence type="ECO:0000256" key="8">
    <source>
        <dbReference type="ARBA" id="ARBA00023264"/>
    </source>
</evidence>
<dbReference type="AlphaFoldDB" id="A0A3G9JYX7"/>
<evidence type="ECO:0000259" key="9">
    <source>
        <dbReference type="PROSITE" id="PS50146"/>
    </source>
</evidence>
<keyword evidence="7" id="KW-0444">Lipid biosynthesis</keyword>
<keyword evidence="6" id="KW-0067">ATP-binding</keyword>
<dbReference type="InterPro" id="IPR016064">
    <property type="entry name" value="NAD/diacylglycerol_kinase_sf"/>
</dbReference>
<keyword evidence="4" id="KW-0547">Nucleotide-binding</keyword>
<dbReference type="NCBIfam" id="TIGR00147">
    <property type="entry name" value="YegS/Rv2252/BmrU family lipid kinase"/>
    <property type="match status" value="1"/>
</dbReference>
<proteinExistence type="inferred from homology"/>
<dbReference type="PANTHER" id="PTHR12358:SF54">
    <property type="entry name" value="SPHINGOSINE KINASE RELATED PROTEIN"/>
    <property type="match status" value="1"/>
</dbReference>
<evidence type="ECO:0000256" key="5">
    <source>
        <dbReference type="ARBA" id="ARBA00022777"/>
    </source>
</evidence>
<name>A0A3G9JYX7_9ACTN</name>
<evidence type="ECO:0000313" key="11">
    <source>
        <dbReference type="Proteomes" id="UP000273154"/>
    </source>
</evidence>
<dbReference type="InterPro" id="IPR001206">
    <property type="entry name" value="Diacylglycerol_kinase_cat_dom"/>
</dbReference>
<dbReference type="SMART" id="SM00046">
    <property type="entry name" value="DAGKc"/>
    <property type="match status" value="1"/>
</dbReference>
<organism evidence="10 11">
    <name type="scientific">Parolsenella catena</name>
    <dbReference type="NCBI Taxonomy" id="2003188"/>
    <lineage>
        <taxon>Bacteria</taxon>
        <taxon>Bacillati</taxon>
        <taxon>Actinomycetota</taxon>
        <taxon>Coriobacteriia</taxon>
        <taxon>Coriobacteriales</taxon>
        <taxon>Atopobiaceae</taxon>
        <taxon>Parolsenella</taxon>
    </lineage>
</organism>
<evidence type="ECO:0000313" key="10">
    <source>
        <dbReference type="EMBL" id="BBH50513.1"/>
    </source>
</evidence>
<evidence type="ECO:0000256" key="6">
    <source>
        <dbReference type="ARBA" id="ARBA00022840"/>
    </source>
</evidence>
<evidence type="ECO:0000256" key="3">
    <source>
        <dbReference type="ARBA" id="ARBA00022679"/>
    </source>
</evidence>
<comment type="similarity">
    <text evidence="2">Belongs to the diacylglycerol/lipid kinase family.</text>
</comment>
<dbReference type="InterPro" id="IPR050187">
    <property type="entry name" value="Lipid_Phosphate_FormReg"/>
</dbReference>
<reference evidence="11" key="1">
    <citation type="submission" date="2018-11" db="EMBL/GenBank/DDBJ databases">
        <title>Comparative genomics of Parolsenella catena and Libanicoccus massiliensis: Reclassification of Libanicoccus massiliensis as Parolsenella massiliensis comb. nov.</title>
        <authorList>
            <person name="Sakamoto M."/>
            <person name="Ikeyama N."/>
            <person name="Murakami T."/>
            <person name="Mori H."/>
            <person name="Yuki M."/>
            <person name="Ohkuma M."/>
        </authorList>
    </citation>
    <scope>NUCLEOTIDE SEQUENCE [LARGE SCALE GENOMIC DNA]</scope>
    <source>
        <strain evidence="11">JCM 31932</strain>
    </source>
</reference>
<dbReference type="PROSITE" id="PS50146">
    <property type="entry name" value="DAGK"/>
    <property type="match status" value="1"/>
</dbReference>
<keyword evidence="7" id="KW-0443">Lipid metabolism</keyword>
<dbReference type="Pfam" id="PF00781">
    <property type="entry name" value="DAGK_cat"/>
    <property type="match status" value="1"/>
</dbReference>
<dbReference type="GO" id="GO:0005524">
    <property type="term" value="F:ATP binding"/>
    <property type="evidence" value="ECO:0007669"/>
    <property type="project" value="UniProtKB-KW"/>
</dbReference>
<dbReference type="EMBL" id="AP019367">
    <property type="protein sequence ID" value="BBH50513.1"/>
    <property type="molecule type" value="Genomic_DNA"/>
</dbReference>
<dbReference type="Gene3D" id="2.60.200.40">
    <property type="match status" value="1"/>
</dbReference>
<keyword evidence="8" id="KW-1208">Phospholipid metabolism</keyword>
<evidence type="ECO:0000256" key="1">
    <source>
        <dbReference type="ARBA" id="ARBA00001946"/>
    </source>
</evidence>
<dbReference type="SUPFAM" id="SSF111331">
    <property type="entry name" value="NAD kinase/diacylglycerol kinase-like"/>
    <property type="match status" value="1"/>
</dbReference>
<gene>
    <name evidence="10" type="primary">sphK1</name>
    <name evidence="10" type="ORF">Pcatena_11000</name>
</gene>
<sequence>MLHLGHTLVIANPASQSGAGAEGAEFVRRTLAAYGSATDGFDVRLTTGPGVATQMARAATGFDTVLALGGDGVIHEVVNGLMKIGEARRPRLGIIPLGSGNDFARTLGMAANSPERSLGQLLQGVAHRLDLGIVNGTYFDQTLSFGVDAAIALDTMERRQRTGAHGTRLFMASGVDVVRHQLRSWSHRVRFDGGAEQDGDSLIFAVQVGPTYGGGFRICPEADPEDGLLDVCFSHGSPSAAAALAILARARVGRHTGSRYLGFRQASSIVIDFAGEPPCQADGERVRGSHFEIGVAHRALEVIRPTWQF</sequence>
<evidence type="ECO:0000256" key="7">
    <source>
        <dbReference type="ARBA" id="ARBA00023209"/>
    </source>
</evidence>
<keyword evidence="5" id="KW-0418">Kinase</keyword>
<accession>A0A3G9JYX7</accession>
<dbReference type="GO" id="GO:0008654">
    <property type="term" value="P:phospholipid biosynthetic process"/>
    <property type="evidence" value="ECO:0007669"/>
    <property type="project" value="UniProtKB-KW"/>
</dbReference>
<keyword evidence="3" id="KW-0808">Transferase</keyword>
<keyword evidence="7" id="KW-0594">Phospholipid biosynthesis</keyword>
<dbReference type="PANTHER" id="PTHR12358">
    <property type="entry name" value="SPHINGOSINE KINASE"/>
    <property type="match status" value="1"/>
</dbReference>
<dbReference type="Gene3D" id="3.40.50.10330">
    <property type="entry name" value="Probable inorganic polyphosphate/atp-NAD kinase, domain 1"/>
    <property type="match status" value="1"/>
</dbReference>
<dbReference type="InterPro" id="IPR045540">
    <property type="entry name" value="YegS/DAGK_C"/>
</dbReference>
<evidence type="ECO:0000256" key="4">
    <source>
        <dbReference type="ARBA" id="ARBA00022741"/>
    </source>
</evidence>
<dbReference type="GO" id="GO:0016301">
    <property type="term" value="F:kinase activity"/>
    <property type="evidence" value="ECO:0007669"/>
    <property type="project" value="UniProtKB-KW"/>
</dbReference>
<comment type="cofactor">
    <cofactor evidence="1">
        <name>Mg(2+)</name>
        <dbReference type="ChEBI" id="CHEBI:18420"/>
    </cofactor>
</comment>
<dbReference type="InterPro" id="IPR005218">
    <property type="entry name" value="Diacylglycerol/lipid_kinase"/>
</dbReference>
<dbReference type="Proteomes" id="UP000273154">
    <property type="component" value="Chromosome"/>
</dbReference>
<dbReference type="InterPro" id="IPR017438">
    <property type="entry name" value="ATP-NAD_kinase_N"/>
</dbReference>
<dbReference type="KEGG" id="pcat:Pcatena_11000"/>
<dbReference type="Pfam" id="PF19279">
    <property type="entry name" value="YegS_C"/>
    <property type="match status" value="1"/>
</dbReference>
<protein>
    <recommendedName>
        <fullName evidence="9">DAGKc domain-containing protein</fullName>
    </recommendedName>
</protein>
<feature type="domain" description="DAGKc" evidence="9">
    <location>
        <begin position="2"/>
        <end position="138"/>
    </location>
</feature>